<dbReference type="RefSeq" id="XP_009496473.1">
    <property type="nucleotide sequence ID" value="XM_009498198.1"/>
</dbReference>
<evidence type="ECO:0000256" key="3">
    <source>
        <dbReference type="ARBA" id="ARBA00022989"/>
    </source>
</evidence>
<evidence type="ECO:0000256" key="4">
    <source>
        <dbReference type="ARBA" id="ARBA00023136"/>
    </source>
</evidence>
<evidence type="ECO:0000256" key="5">
    <source>
        <dbReference type="SAM" id="Phobius"/>
    </source>
</evidence>
<comment type="subcellular location">
    <subcellularLocation>
        <location evidence="1">Membrane</location>
        <topology evidence="1">Single-pass membrane protein</topology>
    </subcellularLocation>
</comment>
<evidence type="ECO:0000256" key="1">
    <source>
        <dbReference type="ARBA" id="ARBA00004167"/>
    </source>
</evidence>
<protein>
    <recommendedName>
        <fullName evidence="7">V-type proton ATPase subunit S1/VOA1 transmembrane domain-containing protein</fullName>
    </recommendedName>
</protein>
<dbReference type="InterPro" id="IPR046756">
    <property type="entry name" value="VAS1/VOA1_TM"/>
</dbReference>
<evidence type="ECO:0000313" key="8">
    <source>
        <dbReference type="EMBL" id="KCV68902.1"/>
    </source>
</evidence>
<sequence length="257" mass="25975">MAPLTPRGLISSVFALLVLVAGVVSAGTTTVWSDTEDLDALKDATPVEYDVASLTARLSDVPVVDVSIVLSTFGDALAVESAFADAIQAANSFASYPHVAGSAQALSTSVVGDLATKNAATVIVVDTTDELLALDLAAAAPAVVDISFASGDAANFATALTTKLTGYGGSSVSVLLVADTAIDAPAESSTSGSIPGEGASKADRFWLTGAGMFDAYTFFAPAVFMGIITLIVLGIILLSAYSCLASLKAPDHFQKSD</sequence>
<dbReference type="GO" id="GO:0016020">
    <property type="term" value="C:membrane"/>
    <property type="evidence" value="ECO:0007669"/>
    <property type="project" value="UniProtKB-SubCell"/>
</dbReference>
<evidence type="ECO:0000256" key="6">
    <source>
        <dbReference type="SAM" id="SignalP"/>
    </source>
</evidence>
<dbReference type="GeneID" id="20529046"/>
<evidence type="ECO:0000256" key="2">
    <source>
        <dbReference type="ARBA" id="ARBA00022692"/>
    </source>
</evidence>
<organism evidence="8">
    <name type="scientific">Fonticula alba</name>
    <name type="common">Slime mold</name>
    <dbReference type="NCBI Taxonomy" id="691883"/>
    <lineage>
        <taxon>Eukaryota</taxon>
        <taxon>Rotosphaerida</taxon>
        <taxon>Fonticulaceae</taxon>
        <taxon>Fonticula</taxon>
    </lineage>
</organism>
<keyword evidence="9" id="KW-1185">Reference proteome</keyword>
<dbReference type="Proteomes" id="UP000030693">
    <property type="component" value="Unassembled WGS sequence"/>
</dbReference>
<feature type="chain" id="PRO_5001570770" description="V-type proton ATPase subunit S1/VOA1 transmembrane domain-containing protein" evidence="6">
    <location>
        <begin position="27"/>
        <end position="257"/>
    </location>
</feature>
<evidence type="ECO:0000259" key="7">
    <source>
        <dbReference type="Pfam" id="PF20520"/>
    </source>
</evidence>
<dbReference type="EMBL" id="KB932207">
    <property type="protein sequence ID" value="KCV68902.1"/>
    <property type="molecule type" value="Genomic_DNA"/>
</dbReference>
<proteinExistence type="predicted"/>
<keyword evidence="6" id="KW-0732">Signal</keyword>
<keyword evidence="4 5" id="KW-0472">Membrane</keyword>
<keyword evidence="2 5" id="KW-0812">Transmembrane</keyword>
<accession>A0A058Z5V5</accession>
<dbReference type="AlphaFoldDB" id="A0A058Z5V5"/>
<dbReference type="Pfam" id="PF20520">
    <property type="entry name" value="Ac45-VOA1_TM"/>
    <property type="match status" value="1"/>
</dbReference>
<name>A0A058Z5V5_FONAL</name>
<reference evidence="8" key="1">
    <citation type="submission" date="2013-04" db="EMBL/GenBank/DDBJ databases">
        <title>The Genome Sequence of Fonticula alba ATCC 38817.</title>
        <authorList>
            <consortium name="The Broad Institute Genomics Platform"/>
            <person name="Russ C."/>
            <person name="Cuomo C."/>
            <person name="Burger G."/>
            <person name="Gray M.W."/>
            <person name="Holland P.W.H."/>
            <person name="King N."/>
            <person name="Lang F.B.F."/>
            <person name="Roger A.J."/>
            <person name="Ruiz-Trillo I."/>
            <person name="Brown M."/>
            <person name="Walker B."/>
            <person name="Young S."/>
            <person name="Zeng Q."/>
            <person name="Gargeya S."/>
            <person name="Fitzgerald M."/>
            <person name="Haas B."/>
            <person name="Abouelleil A."/>
            <person name="Allen A.W."/>
            <person name="Alvarado L."/>
            <person name="Arachchi H.M."/>
            <person name="Berlin A.M."/>
            <person name="Chapman S.B."/>
            <person name="Gainer-Dewar J."/>
            <person name="Goldberg J."/>
            <person name="Griggs A."/>
            <person name="Gujja S."/>
            <person name="Hansen M."/>
            <person name="Howarth C."/>
            <person name="Imamovic A."/>
            <person name="Ireland A."/>
            <person name="Larimer J."/>
            <person name="McCowan C."/>
            <person name="Murphy C."/>
            <person name="Pearson M."/>
            <person name="Poon T.W."/>
            <person name="Priest M."/>
            <person name="Roberts A."/>
            <person name="Saif S."/>
            <person name="Shea T."/>
            <person name="Sisk P."/>
            <person name="Sykes S."/>
            <person name="Wortman J."/>
            <person name="Nusbaum C."/>
            <person name="Birren B."/>
        </authorList>
    </citation>
    <scope>NUCLEOTIDE SEQUENCE [LARGE SCALE GENOMIC DNA]</scope>
    <source>
        <strain evidence="8">ATCC 38817</strain>
    </source>
</reference>
<feature type="transmembrane region" description="Helical" evidence="5">
    <location>
        <begin position="222"/>
        <end position="247"/>
    </location>
</feature>
<gene>
    <name evidence="8" type="ORF">H696_04321</name>
</gene>
<evidence type="ECO:0000313" key="9">
    <source>
        <dbReference type="Proteomes" id="UP000030693"/>
    </source>
</evidence>
<feature type="domain" description="V-type proton ATPase subunit S1/VOA1 transmembrane" evidence="7">
    <location>
        <begin position="217"/>
        <end position="255"/>
    </location>
</feature>
<keyword evidence="3 5" id="KW-1133">Transmembrane helix</keyword>
<feature type="signal peptide" evidence="6">
    <location>
        <begin position="1"/>
        <end position="26"/>
    </location>
</feature>